<dbReference type="SUPFAM" id="SSF101790">
    <property type="entry name" value="Aminomethyltransferase beta-barrel domain"/>
    <property type="match status" value="1"/>
</dbReference>
<accession>A0A8B8B024</accession>
<dbReference type="Gene3D" id="4.10.1250.10">
    <property type="entry name" value="Aminomethyltransferase fragment"/>
    <property type="match status" value="1"/>
</dbReference>
<comment type="similarity">
    <text evidence="3 11">Belongs to the GcvT family.</text>
</comment>
<dbReference type="GO" id="GO:0008483">
    <property type="term" value="F:transaminase activity"/>
    <property type="evidence" value="ECO:0007669"/>
    <property type="project" value="UniProtKB-KW"/>
</dbReference>
<gene>
    <name evidence="15" type="primary">LOC111106392</name>
</gene>
<dbReference type="PANTHER" id="PTHR43757:SF16">
    <property type="entry name" value="AMINOMETHYLTRANSFERASE, MITOCHONDRIAL"/>
    <property type="match status" value="1"/>
</dbReference>
<dbReference type="InterPro" id="IPR006222">
    <property type="entry name" value="GCVT_N"/>
</dbReference>
<dbReference type="GO" id="GO:0006546">
    <property type="term" value="P:glycine catabolic process"/>
    <property type="evidence" value="ECO:0007669"/>
    <property type="project" value="InterPro"/>
</dbReference>
<dbReference type="OrthoDB" id="10263536at2759"/>
<dbReference type="InterPro" id="IPR013977">
    <property type="entry name" value="GcvT_C"/>
</dbReference>
<name>A0A8B8B024_CRAVI</name>
<feature type="domain" description="Aminomethyltransferase C-terminal" evidence="13">
    <location>
        <begin position="318"/>
        <end position="396"/>
    </location>
</feature>
<keyword evidence="7 11" id="KW-0809">Transit peptide</keyword>
<dbReference type="InterPro" id="IPR029043">
    <property type="entry name" value="GcvT/YgfZ_C"/>
</dbReference>
<keyword evidence="5 11" id="KW-0032">Aminotransferase</keyword>
<dbReference type="Gene3D" id="3.30.70.1400">
    <property type="entry name" value="Aminomethyltransferase beta-barrel domains"/>
    <property type="match status" value="1"/>
</dbReference>
<organism evidence="14 15">
    <name type="scientific">Crassostrea virginica</name>
    <name type="common">Eastern oyster</name>
    <dbReference type="NCBI Taxonomy" id="6565"/>
    <lineage>
        <taxon>Eukaryota</taxon>
        <taxon>Metazoa</taxon>
        <taxon>Spiralia</taxon>
        <taxon>Lophotrochozoa</taxon>
        <taxon>Mollusca</taxon>
        <taxon>Bivalvia</taxon>
        <taxon>Autobranchia</taxon>
        <taxon>Pteriomorphia</taxon>
        <taxon>Ostreida</taxon>
        <taxon>Ostreoidea</taxon>
        <taxon>Ostreidae</taxon>
        <taxon>Crassostrea</taxon>
    </lineage>
</organism>
<evidence type="ECO:0000256" key="9">
    <source>
        <dbReference type="ARBA" id="ARBA00047665"/>
    </source>
</evidence>
<keyword evidence="14" id="KW-1185">Reference proteome</keyword>
<comment type="catalytic activity">
    <reaction evidence="9 11">
        <text>N(6)-[(R)-S(8)-aminomethyldihydrolipoyl]-L-lysyl-[protein] + (6S)-5,6,7,8-tetrahydrofolate = N(6)-[(R)-dihydrolipoyl]-L-lysyl-[protein] + (6R)-5,10-methylene-5,6,7,8-tetrahydrofolate + NH4(+)</text>
        <dbReference type="Rhea" id="RHEA:16945"/>
        <dbReference type="Rhea" id="RHEA-COMP:10475"/>
        <dbReference type="Rhea" id="RHEA-COMP:10492"/>
        <dbReference type="ChEBI" id="CHEBI:15636"/>
        <dbReference type="ChEBI" id="CHEBI:28938"/>
        <dbReference type="ChEBI" id="CHEBI:57453"/>
        <dbReference type="ChEBI" id="CHEBI:83100"/>
        <dbReference type="ChEBI" id="CHEBI:83143"/>
        <dbReference type="EC" id="2.1.2.10"/>
    </reaction>
</comment>
<protein>
    <recommendedName>
        <fullName evidence="11">Aminomethyltransferase</fullName>
        <ecNumber evidence="11">2.1.2.10</ecNumber>
    </recommendedName>
    <alternativeName>
        <fullName evidence="11">Glycine cleavage system T protein</fullName>
    </alternativeName>
</protein>
<comment type="subcellular location">
    <subcellularLocation>
        <location evidence="2 11">Mitochondrion</location>
    </subcellularLocation>
</comment>
<dbReference type="Gene3D" id="3.30.1360.120">
    <property type="entry name" value="Probable tRNA modification gtpase trme, domain 1"/>
    <property type="match status" value="1"/>
</dbReference>
<evidence type="ECO:0000259" key="12">
    <source>
        <dbReference type="Pfam" id="PF01571"/>
    </source>
</evidence>
<evidence type="ECO:0000313" key="14">
    <source>
        <dbReference type="Proteomes" id="UP000694844"/>
    </source>
</evidence>
<dbReference type="EC" id="2.1.2.10" evidence="11"/>
<evidence type="ECO:0000256" key="2">
    <source>
        <dbReference type="ARBA" id="ARBA00004173"/>
    </source>
</evidence>
<dbReference type="AlphaFoldDB" id="A0A8B8B024"/>
<evidence type="ECO:0000256" key="10">
    <source>
        <dbReference type="PIRSR" id="PIRSR006487-1"/>
    </source>
</evidence>
<dbReference type="FunFam" id="3.30.1360.120:FF:000014">
    <property type="entry name" value="Aminomethyltransferase"/>
    <property type="match status" value="1"/>
</dbReference>
<dbReference type="RefSeq" id="XP_022296760.1">
    <property type="nucleotide sequence ID" value="XM_022441052.1"/>
</dbReference>
<evidence type="ECO:0000313" key="15">
    <source>
        <dbReference type="RefSeq" id="XP_022296760.1"/>
    </source>
</evidence>
<dbReference type="PIRSF" id="PIRSF006487">
    <property type="entry name" value="GcvT"/>
    <property type="match status" value="1"/>
</dbReference>
<dbReference type="InterPro" id="IPR006223">
    <property type="entry name" value="GcvT"/>
</dbReference>
<dbReference type="NCBIfam" id="NF001567">
    <property type="entry name" value="PRK00389.1"/>
    <property type="match status" value="1"/>
</dbReference>
<dbReference type="FunFam" id="2.40.30.110:FF:000002">
    <property type="entry name" value="Aminomethyltransferase"/>
    <property type="match status" value="1"/>
</dbReference>
<dbReference type="Pfam" id="PF01571">
    <property type="entry name" value="GCV_T"/>
    <property type="match status" value="1"/>
</dbReference>
<dbReference type="GO" id="GO:0005960">
    <property type="term" value="C:glycine cleavage complex"/>
    <property type="evidence" value="ECO:0007669"/>
    <property type="project" value="InterPro"/>
</dbReference>
<dbReference type="PANTHER" id="PTHR43757">
    <property type="entry name" value="AMINOMETHYLTRANSFERASE"/>
    <property type="match status" value="1"/>
</dbReference>
<dbReference type="NCBIfam" id="TIGR00528">
    <property type="entry name" value="gcvT"/>
    <property type="match status" value="1"/>
</dbReference>
<evidence type="ECO:0000256" key="1">
    <source>
        <dbReference type="ARBA" id="ARBA00003631"/>
    </source>
</evidence>
<sequence length="404" mass="44084">MLSRTFLPRNVSNIIKGIACQCRSYSQNEPLKKTCLYDYHVKNGGKMVPFAGWSMPVQYSEGISESHLHVRSEVGLFDVSHMLQTQVSGRDGVAFIESMIVGDVGGLGDNQGTLSVFTNDRGGILDDLIVSKTQEGYLYVVSNAGCADKDYKNMQTQAELCRKKGMDVELEVIRNGLLALQGPSMSKVLQDGVDFDLNTLPFMTNKMASVFGIPECRVTRCGYTGEDGVEISVSADRAEELASALTGSSKARVMLIGLGARDTLRLEAGLCLYGSDIDETTTPVEASLTWTIGKRRREEANFPGASIILKQIKEKPQKRRVGFLSSGAPARGHTKIYDESGSKLIGELTSGCPSPSLKENVSMGYVKTSHTKNGTKVKFEVRKKMIDAVVSKMPFVPSNYFSPK</sequence>
<evidence type="ECO:0000256" key="7">
    <source>
        <dbReference type="ARBA" id="ARBA00022946"/>
    </source>
</evidence>
<evidence type="ECO:0000256" key="11">
    <source>
        <dbReference type="RuleBase" id="RU003981"/>
    </source>
</evidence>
<feature type="binding site" evidence="10">
    <location>
        <position position="230"/>
    </location>
    <ligand>
        <name>substrate</name>
    </ligand>
</feature>
<keyword evidence="8 11" id="KW-0496">Mitochondrion</keyword>
<dbReference type="GO" id="GO:0004047">
    <property type="term" value="F:aminomethyltransferase activity"/>
    <property type="evidence" value="ECO:0007669"/>
    <property type="project" value="UniProtKB-EC"/>
</dbReference>
<keyword evidence="6 11" id="KW-0808">Transferase</keyword>
<dbReference type="InterPro" id="IPR028896">
    <property type="entry name" value="GcvT/YgfZ/DmdA"/>
</dbReference>
<dbReference type="FunFam" id="4.10.1250.10:FF:000002">
    <property type="entry name" value="Aminomethyltransferase"/>
    <property type="match status" value="1"/>
</dbReference>
<dbReference type="Gene3D" id="2.40.30.110">
    <property type="entry name" value="Aminomethyltransferase beta-barrel domains"/>
    <property type="match status" value="1"/>
</dbReference>
<dbReference type="GO" id="GO:0005739">
    <property type="term" value="C:mitochondrion"/>
    <property type="evidence" value="ECO:0007669"/>
    <property type="project" value="UniProtKB-SubCell"/>
</dbReference>
<dbReference type="FunFam" id="3.30.70.1400:FF:000001">
    <property type="entry name" value="Aminomethyltransferase"/>
    <property type="match status" value="1"/>
</dbReference>
<evidence type="ECO:0000259" key="13">
    <source>
        <dbReference type="Pfam" id="PF08669"/>
    </source>
</evidence>
<dbReference type="Pfam" id="PF08669">
    <property type="entry name" value="GCV_T_C"/>
    <property type="match status" value="1"/>
</dbReference>
<comment type="subunit">
    <text evidence="4 11">The glycine cleavage system is composed of four proteins: P, T, L and H.</text>
</comment>
<dbReference type="KEGG" id="cvn:111106392"/>
<reference evidence="15" key="1">
    <citation type="submission" date="2025-08" db="UniProtKB">
        <authorList>
            <consortium name="RefSeq"/>
        </authorList>
    </citation>
    <scope>IDENTIFICATION</scope>
    <source>
        <tissue evidence="15">Whole sample</tissue>
    </source>
</reference>
<comment type="function">
    <text evidence="1 11">The glycine cleavage system catalyzes the degradation of glycine.</text>
</comment>
<evidence type="ECO:0000256" key="4">
    <source>
        <dbReference type="ARBA" id="ARBA00011690"/>
    </source>
</evidence>
<evidence type="ECO:0000256" key="5">
    <source>
        <dbReference type="ARBA" id="ARBA00022576"/>
    </source>
</evidence>
<dbReference type="Proteomes" id="UP000694844">
    <property type="component" value="Chromosome 8"/>
</dbReference>
<evidence type="ECO:0000256" key="6">
    <source>
        <dbReference type="ARBA" id="ARBA00022679"/>
    </source>
</evidence>
<proteinExistence type="inferred from homology"/>
<dbReference type="InterPro" id="IPR027266">
    <property type="entry name" value="TrmE/GcvT-like"/>
</dbReference>
<dbReference type="SUPFAM" id="SSF103025">
    <property type="entry name" value="Folate-binding domain"/>
    <property type="match status" value="1"/>
</dbReference>
<evidence type="ECO:0000256" key="3">
    <source>
        <dbReference type="ARBA" id="ARBA00008609"/>
    </source>
</evidence>
<evidence type="ECO:0000256" key="8">
    <source>
        <dbReference type="ARBA" id="ARBA00023128"/>
    </source>
</evidence>
<dbReference type="GeneID" id="111106392"/>
<feature type="domain" description="GCVT N-terminal" evidence="12">
    <location>
        <begin position="36"/>
        <end position="294"/>
    </location>
</feature>